<organism evidence="2 3">
    <name type="scientific">Brachybacterium rhamnosum</name>
    <dbReference type="NCBI Taxonomy" id="173361"/>
    <lineage>
        <taxon>Bacteria</taxon>
        <taxon>Bacillati</taxon>
        <taxon>Actinomycetota</taxon>
        <taxon>Actinomycetes</taxon>
        <taxon>Micrococcales</taxon>
        <taxon>Dermabacteraceae</taxon>
        <taxon>Brachybacterium</taxon>
    </lineage>
</organism>
<dbReference type="EMBL" id="JBHUFL010000011">
    <property type="protein sequence ID" value="MFD1836706.1"/>
    <property type="molecule type" value="Genomic_DNA"/>
</dbReference>
<feature type="transmembrane region" description="Helical" evidence="1">
    <location>
        <begin position="29"/>
        <end position="62"/>
    </location>
</feature>
<evidence type="ECO:0000256" key="1">
    <source>
        <dbReference type="SAM" id="Phobius"/>
    </source>
</evidence>
<sequence length="225" mass="23502">MTTTAPRTARHESPSLRALRLDLVLQRPVLWFGGALALVVLLLALGGIAFVGVVPILMAVGVPVAFGAREPLREAALRGSLGIGRAAHARARTGLVLALQLLLLALAAIVILLHAHHAPYDDAIVTRPLGPDAVMWAGAVLWSHIWVGRDALHHSSTVLWARASISYACFYVAAMVGMGIPVVVAGLLGAGVFAVPIGTAIGAVVVLGGALAVLRWRSRVWARTA</sequence>
<feature type="transmembrane region" description="Helical" evidence="1">
    <location>
        <begin position="164"/>
        <end position="187"/>
    </location>
</feature>
<protein>
    <submittedName>
        <fullName evidence="2">Uncharacterized protein</fullName>
    </submittedName>
</protein>
<keyword evidence="1" id="KW-0812">Transmembrane</keyword>
<feature type="transmembrane region" description="Helical" evidence="1">
    <location>
        <begin position="95"/>
        <end position="113"/>
    </location>
</feature>
<accession>A0ABW4Q4M5</accession>
<evidence type="ECO:0000313" key="2">
    <source>
        <dbReference type="EMBL" id="MFD1836706.1"/>
    </source>
</evidence>
<name>A0ABW4Q4M5_9MICO</name>
<comment type="caution">
    <text evidence="2">The sequence shown here is derived from an EMBL/GenBank/DDBJ whole genome shotgun (WGS) entry which is preliminary data.</text>
</comment>
<proteinExistence type="predicted"/>
<keyword evidence="3" id="KW-1185">Reference proteome</keyword>
<gene>
    <name evidence="2" type="ORF">ACFSDA_16730</name>
</gene>
<dbReference type="RefSeq" id="WP_343906408.1">
    <property type="nucleotide sequence ID" value="NZ_BAAAIS010000006.1"/>
</dbReference>
<feature type="transmembrane region" description="Helical" evidence="1">
    <location>
        <begin position="193"/>
        <end position="214"/>
    </location>
</feature>
<dbReference type="Proteomes" id="UP001597280">
    <property type="component" value="Unassembled WGS sequence"/>
</dbReference>
<evidence type="ECO:0000313" key="3">
    <source>
        <dbReference type="Proteomes" id="UP001597280"/>
    </source>
</evidence>
<feature type="transmembrane region" description="Helical" evidence="1">
    <location>
        <begin position="133"/>
        <end position="152"/>
    </location>
</feature>
<keyword evidence="1" id="KW-0472">Membrane</keyword>
<keyword evidence="1" id="KW-1133">Transmembrane helix</keyword>
<reference evidence="3" key="1">
    <citation type="journal article" date="2019" name="Int. J. Syst. Evol. Microbiol.">
        <title>The Global Catalogue of Microorganisms (GCM) 10K type strain sequencing project: providing services to taxonomists for standard genome sequencing and annotation.</title>
        <authorList>
            <consortium name="The Broad Institute Genomics Platform"/>
            <consortium name="The Broad Institute Genome Sequencing Center for Infectious Disease"/>
            <person name="Wu L."/>
            <person name="Ma J."/>
        </authorList>
    </citation>
    <scope>NUCLEOTIDE SEQUENCE [LARGE SCALE GENOMIC DNA]</scope>
    <source>
        <strain evidence="3">JCM 11650</strain>
    </source>
</reference>